<dbReference type="InterPro" id="IPR040552">
    <property type="entry name" value="DNMT3_ADD_GATA1-like"/>
</dbReference>
<evidence type="ECO:0000256" key="5">
    <source>
        <dbReference type="ARBA" id="ARBA00023242"/>
    </source>
</evidence>
<dbReference type="PANTHER" id="PTHR23068:SF25">
    <property type="entry name" value="DNA (CYTOSINE-5)-METHYLTRANSFERASE DRM2"/>
    <property type="match status" value="1"/>
</dbReference>
<evidence type="ECO:0000313" key="8">
    <source>
        <dbReference type="EMBL" id="KAK2726717.1"/>
    </source>
</evidence>
<dbReference type="GO" id="GO:0005634">
    <property type="term" value="C:nucleus"/>
    <property type="evidence" value="ECO:0007669"/>
    <property type="project" value="UniProtKB-SubCell"/>
</dbReference>
<evidence type="ECO:0000313" key="9">
    <source>
        <dbReference type="Proteomes" id="UP001187531"/>
    </source>
</evidence>
<evidence type="ECO:0000259" key="7">
    <source>
        <dbReference type="PROSITE" id="PS51533"/>
    </source>
</evidence>
<comment type="caution">
    <text evidence="8">The sequence shown here is derived from an EMBL/GenBank/DDBJ whole genome shotgun (WGS) entry which is preliminary data.</text>
</comment>
<dbReference type="SUPFAM" id="SSF63748">
    <property type="entry name" value="Tudor/PWWP/MBT"/>
    <property type="match status" value="1"/>
</dbReference>
<dbReference type="PROSITE" id="PS51533">
    <property type="entry name" value="ADD"/>
    <property type="match status" value="1"/>
</dbReference>
<keyword evidence="2" id="KW-0479">Metal-binding</keyword>
<reference evidence="8" key="1">
    <citation type="submission" date="2023-07" db="EMBL/GenBank/DDBJ databases">
        <title>Chromosome-level genome assembly of Artemia franciscana.</title>
        <authorList>
            <person name="Jo E."/>
        </authorList>
    </citation>
    <scope>NUCLEOTIDE SEQUENCE</scope>
    <source>
        <tissue evidence="8">Whole body</tissue>
    </source>
</reference>
<dbReference type="PROSITE" id="PS50812">
    <property type="entry name" value="PWWP"/>
    <property type="match status" value="1"/>
</dbReference>
<evidence type="ECO:0000256" key="3">
    <source>
        <dbReference type="ARBA" id="ARBA00022771"/>
    </source>
</evidence>
<evidence type="ECO:0000259" key="6">
    <source>
        <dbReference type="PROSITE" id="PS50812"/>
    </source>
</evidence>
<dbReference type="InterPro" id="IPR050390">
    <property type="entry name" value="C5-Methyltransferase"/>
</dbReference>
<keyword evidence="3" id="KW-0863">Zinc-finger</keyword>
<dbReference type="Proteomes" id="UP001187531">
    <property type="component" value="Unassembled WGS sequence"/>
</dbReference>
<dbReference type="EMBL" id="JAVRJZ010000001">
    <property type="protein sequence ID" value="KAK2726717.1"/>
    <property type="molecule type" value="Genomic_DNA"/>
</dbReference>
<keyword evidence="9" id="KW-1185">Reference proteome</keyword>
<dbReference type="Gene3D" id="2.30.30.140">
    <property type="match status" value="1"/>
</dbReference>
<organism evidence="8 9">
    <name type="scientific">Artemia franciscana</name>
    <name type="common">Brine shrimp</name>
    <name type="synonym">Artemia sanfranciscana</name>
    <dbReference type="NCBI Taxonomy" id="6661"/>
    <lineage>
        <taxon>Eukaryota</taxon>
        <taxon>Metazoa</taxon>
        <taxon>Ecdysozoa</taxon>
        <taxon>Arthropoda</taxon>
        <taxon>Crustacea</taxon>
        <taxon>Branchiopoda</taxon>
        <taxon>Anostraca</taxon>
        <taxon>Artemiidae</taxon>
        <taxon>Artemia</taxon>
    </lineage>
</organism>
<dbReference type="PANTHER" id="PTHR23068">
    <property type="entry name" value="DNA CYTOSINE-5- -METHYLTRANSFERASE 3-RELATED"/>
    <property type="match status" value="1"/>
</dbReference>
<dbReference type="InterPro" id="IPR000313">
    <property type="entry name" value="PWWP_dom"/>
</dbReference>
<accession>A0AA88LDR3</accession>
<evidence type="ECO:0000256" key="1">
    <source>
        <dbReference type="ARBA" id="ARBA00004123"/>
    </source>
</evidence>
<name>A0AA88LDR3_ARTSF</name>
<feature type="domain" description="PHD-type" evidence="7">
    <location>
        <begin position="199"/>
        <end position="336"/>
    </location>
</feature>
<dbReference type="GO" id="GO:0008270">
    <property type="term" value="F:zinc ion binding"/>
    <property type="evidence" value="ECO:0007669"/>
    <property type="project" value="UniProtKB-KW"/>
</dbReference>
<dbReference type="InterPro" id="IPR025766">
    <property type="entry name" value="ADD"/>
</dbReference>
<proteinExistence type="predicted"/>
<dbReference type="Pfam" id="PF17980">
    <property type="entry name" value="ADD_DNMT3"/>
    <property type="match status" value="1"/>
</dbReference>
<evidence type="ECO:0008006" key="10">
    <source>
        <dbReference type="Google" id="ProtNLM"/>
    </source>
</evidence>
<keyword evidence="4" id="KW-0862">Zinc</keyword>
<keyword evidence="5" id="KW-0539">Nucleus</keyword>
<dbReference type="AlphaFoldDB" id="A0AA88LDR3"/>
<feature type="domain" description="PWWP" evidence="6">
    <location>
        <begin position="32"/>
        <end position="78"/>
    </location>
</feature>
<comment type="subcellular location">
    <subcellularLocation>
        <location evidence="1">Nucleus</location>
    </subcellularLocation>
</comment>
<evidence type="ECO:0000256" key="2">
    <source>
        <dbReference type="ARBA" id="ARBA00022723"/>
    </source>
</evidence>
<protein>
    <recommendedName>
        <fullName evidence="10">DNA (cytosine-5-)-methyltransferase</fullName>
    </recommendedName>
</protein>
<gene>
    <name evidence="8" type="ORF">QYM36_007524</name>
</gene>
<sequence>MNKDKQKSAGLEKQEDGRFSVAPTQPRETFNYNDLVWIQKPDLPWWPGFICDSKFLGKVNQSCNRFVLWLGDACISQENIKGLRLFKPWYDKLYSKDSNYSYMRGVVDALKIQAAQFGVSEMDDDDLFDWAESGFPSEQESNTEQLPEFLVSLLTSLKGEKITETRNYSSRLKKSKDGYDSDEDFKEDIDESTMKLVQRLITGEIKMGTVCLVCQKTGCIDLETHPIFDGGLCFSCRDIFLTTEFAIDAETGIHLYCQLCCSPGYLLYCKNVCCRKACCEYCLRVLCDVDPNESCLNKNPGLCLVCSEYSKETHGMLKKRQDWQARLNSFFHPGEELFLDVVRCKPKPIKVLCCYDSQNIGRLALEQFKTLIDYDFYHLNHSHLPNLVSYDLILAVVDEENIVSDAGGRTVDESAATLADFIRLHFELNKDKCFALLQVITTQVDTSRMMTRFLERYPIIIKNPVLPKSSFFLWTNIPSSDKIFKPFAVNEAIIWEEQTVPSKVLKKKMYRTEAPNFANPKRNGELPDYLLKEGYITSVVHALLCAILSI</sequence>
<evidence type="ECO:0000256" key="4">
    <source>
        <dbReference type="ARBA" id="ARBA00022833"/>
    </source>
</evidence>